<keyword evidence="1" id="KW-1133">Transmembrane helix</keyword>
<comment type="caution">
    <text evidence="3">The sequence shown here is derived from an EMBL/GenBank/DDBJ whole genome shotgun (WGS) entry which is preliminary data.</text>
</comment>
<dbReference type="SUPFAM" id="SSF55073">
    <property type="entry name" value="Nucleotide cyclase"/>
    <property type="match status" value="1"/>
</dbReference>
<keyword evidence="4" id="KW-1185">Reference proteome</keyword>
<dbReference type="CDD" id="cd01949">
    <property type="entry name" value="GGDEF"/>
    <property type="match status" value="1"/>
</dbReference>
<evidence type="ECO:0000313" key="4">
    <source>
        <dbReference type="Proteomes" id="UP000738376"/>
    </source>
</evidence>
<dbReference type="InterPro" id="IPR043128">
    <property type="entry name" value="Rev_trsase/Diguanyl_cyclase"/>
</dbReference>
<dbReference type="NCBIfam" id="TIGR00254">
    <property type="entry name" value="GGDEF"/>
    <property type="match status" value="1"/>
</dbReference>
<dbReference type="PANTHER" id="PTHR46663:SF3">
    <property type="entry name" value="SLL0267 PROTEIN"/>
    <property type="match status" value="1"/>
</dbReference>
<dbReference type="InterPro" id="IPR052163">
    <property type="entry name" value="DGC-Regulatory_Protein"/>
</dbReference>
<dbReference type="InterPro" id="IPR000160">
    <property type="entry name" value="GGDEF_dom"/>
</dbReference>
<accession>A0ABX1LWR3</accession>
<evidence type="ECO:0000259" key="2">
    <source>
        <dbReference type="PROSITE" id="PS50887"/>
    </source>
</evidence>
<protein>
    <submittedName>
        <fullName evidence="3">CHASE2 domain-containing protein</fullName>
    </submittedName>
</protein>
<dbReference type="RefSeq" id="WP_169365568.1">
    <property type="nucleotide sequence ID" value="NZ_JAAVJL010000003.1"/>
</dbReference>
<dbReference type="InterPro" id="IPR029787">
    <property type="entry name" value="Nucleotide_cyclase"/>
</dbReference>
<feature type="transmembrane region" description="Helical" evidence="1">
    <location>
        <begin position="280"/>
        <end position="297"/>
    </location>
</feature>
<dbReference type="PANTHER" id="PTHR46663">
    <property type="entry name" value="DIGUANYLATE CYCLASE DGCT-RELATED"/>
    <property type="match status" value="1"/>
</dbReference>
<reference evidence="3 4" key="1">
    <citation type="submission" date="2020-03" db="EMBL/GenBank/DDBJ databases">
        <title>Draft Genome Sequence of 2-Methylisoborneol Producing Pseudanabaena yagii Strain GIHE-NHR1 Isolated from North Han River in South Korea.</title>
        <authorList>
            <person name="Jeong J."/>
        </authorList>
    </citation>
    <scope>NUCLEOTIDE SEQUENCE [LARGE SCALE GENOMIC DNA]</scope>
    <source>
        <strain evidence="3 4">GIHE-NHR1</strain>
    </source>
</reference>
<feature type="transmembrane region" description="Helical" evidence="1">
    <location>
        <begin position="306"/>
        <end position="324"/>
    </location>
</feature>
<dbReference type="PROSITE" id="PS50887">
    <property type="entry name" value="GGDEF"/>
    <property type="match status" value="1"/>
</dbReference>
<dbReference type="InterPro" id="IPR007890">
    <property type="entry name" value="CHASE2"/>
</dbReference>
<name>A0ABX1LWR3_9CYAN</name>
<organism evidence="3 4">
    <name type="scientific">Pseudanabaena yagii GIHE-NHR1</name>
    <dbReference type="NCBI Taxonomy" id="2722753"/>
    <lineage>
        <taxon>Bacteria</taxon>
        <taxon>Bacillati</taxon>
        <taxon>Cyanobacteriota</taxon>
        <taxon>Cyanophyceae</taxon>
        <taxon>Pseudanabaenales</taxon>
        <taxon>Pseudanabaenaceae</taxon>
        <taxon>Pseudanabaena</taxon>
        <taxon>Pseudanabaena yagii</taxon>
    </lineage>
</organism>
<evidence type="ECO:0000313" key="3">
    <source>
        <dbReference type="EMBL" id="NMF60635.1"/>
    </source>
</evidence>
<keyword evidence="1" id="KW-0472">Membrane</keyword>
<gene>
    <name evidence="3" type="ORF">HC246_22035</name>
</gene>
<evidence type="ECO:0000256" key="1">
    <source>
        <dbReference type="SAM" id="Phobius"/>
    </source>
</evidence>
<dbReference type="Pfam" id="PF00990">
    <property type="entry name" value="GGDEF"/>
    <property type="match status" value="1"/>
</dbReference>
<feature type="domain" description="GGDEF" evidence="2">
    <location>
        <begin position="399"/>
        <end position="532"/>
    </location>
</feature>
<dbReference type="Gene3D" id="3.30.70.270">
    <property type="match status" value="1"/>
</dbReference>
<dbReference type="SMART" id="SM01080">
    <property type="entry name" value="CHASE2"/>
    <property type="match status" value="1"/>
</dbReference>
<dbReference type="SMART" id="SM00267">
    <property type="entry name" value="GGDEF"/>
    <property type="match status" value="1"/>
</dbReference>
<sequence length="545" mass="61289">MILSSTKPIVPIGWKYIPWAISTAMVAILFKLGAFQPLEYFAYNRFTNLRSNRHWDERLVIIAIDDVSIEKLGRFPWSRDRYIPIIQKLTKAGASTITINLLWSESSPADTQLAKAITANQRVVLAQAWGANGKQLQPVSILAESAIGIGQIVETKDSDGIVRQTHLYMEDTPSLAMATLQAYNLVQGTVPMPEPNLPYGINWSHRPQKMRQYSFVDVLEDRISQQNFQNKIVLIGLTATGSEPLITPFDQAQSTYGVHLHATILQNLLQQNALRVLPEHWNWGLILLGGTVIAWVMRSSKTLQQFAVLLILIGGWGICAFVSFSYGYWIPIAMPITLIMTIGVSSIIQRQIETKQHLQQINSKLAYDAFHDNLTGLANRNLLNDRIEHAISLYQRHGYLFALILLDMDGFKAINDNLGHLIGDRLLIEVSQRLCASVRMGDTVARLGGDEFVILLENLKERQDAIITAERIQASMEPTCRLAEQDIKISISMGMAFSVESYHSPKEILVDADIAMYRAKSMGKSCYQIFDLSMQGDPKKSRDFR</sequence>
<dbReference type="EMBL" id="JAAVJL010000003">
    <property type="protein sequence ID" value="NMF60635.1"/>
    <property type="molecule type" value="Genomic_DNA"/>
</dbReference>
<keyword evidence="1" id="KW-0812">Transmembrane</keyword>
<proteinExistence type="predicted"/>
<dbReference type="Pfam" id="PF05226">
    <property type="entry name" value="CHASE2"/>
    <property type="match status" value="1"/>
</dbReference>
<dbReference type="Proteomes" id="UP000738376">
    <property type="component" value="Unassembled WGS sequence"/>
</dbReference>